<proteinExistence type="predicted"/>
<dbReference type="RefSeq" id="WP_054466465.1">
    <property type="nucleotide sequence ID" value="NZ_CP159837.1"/>
</dbReference>
<gene>
    <name evidence="2" type="ORF">ABWT76_001074</name>
</gene>
<feature type="coiled-coil region" evidence="1">
    <location>
        <begin position="29"/>
        <end position="63"/>
    </location>
</feature>
<name>A0AAU8JJE0_9CYAN</name>
<protein>
    <submittedName>
        <fullName evidence="2">Uncharacterized protein</fullName>
    </submittedName>
</protein>
<evidence type="ECO:0000313" key="2">
    <source>
        <dbReference type="EMBL" id="XCM38241.1"/>
    </source>
</evidence>
<accession>A0AAU8JJE0</accession>
<evidence type="ECO:0000256" key="1">
    <source>
        <dbReference type="SAM" id="Coils"/>
    </source>
</evidence>
<keyword evidence="1" id="KW-0175">Coiled coil</keyword>
<organism evidence="2">
    <name type="scientific">Planktothricoides raciborskii GIHE-MW2</name>
    <dbReference type="NCBI Taxonomy" id="2792601"/>
    <lineage>
        <taxon>Bacteria</taxon>
        <taxon>Bacillati</taxon>
        <taxon>Cyanobacteriota</taxon>
        <taxon>Cyanophyceae</taxon>
        <taxon>Oscillatoriophycideae</taxon>
        <taxon>Oscillatoriales</taxon>
        <taxon>Oscillatoriaceae</taxon>
        <taxon>Planktothricoides</taxon>
    </lineage>
</organism>
<dbReference type="AlphaFoldDB" id="A0AAU8JJE0"/>
<dbReference type="EMBL" id="CP159837">
    <property type="protein sequence ID" value="XCM38241.1"/>
    <property type="molecule type" value="Genomic_DNA"/>
</dbReference>
<sequence length="366" mass="41141">MKLTKGLRLFYQISIASILILSTSSCFDLGKVDNTLAEFDRAINRLENESANWRQVVKDLESSTKETISYELENFAETTINTAGAEMRCNATFVNDYVGYELQKKILKKRNELAQKIGASPRTIPAPLPVICNDPKQIILKGNQPQTSSVELYGYYLNPNEFQIIAELNEQAARKAKIENPSSPRVIKKRLAGGQFKVSLNLGENGISGDLLQIIDRIILKSQNQEIYILHVIHTRAERTKAKVTVNFKSVYLEDDADPAGSAEVDFTFRVNGQTKTWRNSNANSGRTYSVNKQFQVTLSKEENLSIYVNGVDEDGGWMDEDDPLGQVTETFSASRNWGLGSHNLRSNCPDGCYYVNFDVNVDWID</sequence>
<reference evidence="2" key="1">
    <citation type="submission" date="2024-07" db="EMBL/GenBank/DDBJ databases">
        <authorList>
            <person name="Kim Y.J."/>
            <person name="Jeong J.Y."/>
        </authorList>
    </citation>
    <scope>NUCLEOTIDE SEQUENCE</scope>
    <source>
        <strain evidence="2">GIHE-MW2</strain>
    </source>
</reference>
<dbReference type="PROSITE" id="PS51257">
    <property type="entry name" value="PROKAR_LIPOPROTEIN"/>
    <property type="match status" value="1"/>
</dbReference>